<dbReference type="GO" id="GO:0016829">
    <property type="term" value="F:lyase activity"/>
    <property type="evidence" value="ECO:0007669"/>
    <property type="project" value="UniProtKB-KW"/>
</dbReference>
<keyword evidence="7" id="KW-0100">Branched-chain amino acid biosynthesis</keyword>
<evidence type="ECO:0000256" key="4">
    <source>
        <dbReference type="ARBA" id="ARBA00023004"/>
    </source>
</evidence>
<name>A0ABU3PZS0_9ACTN</name>
<evidence type="ECO:0000313" key="10">
    <source>
        <dbReference type="EMBL" id="MDT9594255.1"/>
    </source>
</evidence>
<comment type="caution">
    <text evidence="10">The sequence shown here is derived from an EMBL/GenBank/DDBJ whole genome shotgun (WGS) entry which is preliminary data.</text>
</comment>
<keyword evidence="5" id="KW-0411">Iron-sulfur</keyword>
<dbReference type="PANTHER" id="PTHR43183:SF1">
    <property type="entry name" value="HYPOTHETICAL DIHYDROXY-ACID DEHYDRATASE (EUROFUNG)-RELATED"/>
    <property type="match status" value="1"/>
</dbReference>
<dbReference type="InterPro" id="IPR020558">
    <property type="entry name" value="DiOHA_6PGluconate_deHydtase_CS"/>
</dbReference>
<dbReference type="Pfam" id="PF00920">
    <property type="entry name" value="ILVD_EDD_N"/>
    <property type="match status" value="1"/>
</dbReference>
<evidence type="ECO:0000256" key="1">
    <source>
        <dbReference type="ARBA" id="ARBA00006486"/>
    </source>
</evidence>
<dbReference type="EMBL" id="JAVYII010000006">
    <property type="protein sequence ID" value="MDT9594255.1"/>
    <property type="molecule type" value="Genomic_DNA"/>
</dbReference>
<keyword evidence="3" id="KW-0479">Metal-binding</keyword>
<dbReference type="Pfam" id="PF24877">
    <property type="entry name" value="ILV_EDD_C"/>
    <property type="match status" value="1"/>
</dbReference>
<keyword evidence="7" id="KW-0028">Amino-acid biosynthesis</keyword>
<dbReference type="Proteomes" id="UP001268542">
    <property type="component" value="Unassembled WGS sequence"/>
</dbReference>
<proteinExistence type="inferred from homology"/>
<dbReference type="PROSITE" id="PS00886">
    <property type="entry name" value="ILVD_EDD_1"/>
    <property type="match status" value="1"/>
</dbReference>
<keyword evidence="4" id="KW-0408">Iron</keyword>
<sequence length="591" mass="62718">MRVAHGLSIKRMMTMTTAPRGLRSSLTNYGDTDFALFLRKAFIKGAGFSDDALDRPVIGIVDTESGFNPCHGNVPQLIQAIERGVMLSGGLPVSFPTISIHESFAYPTSMFLRNLMAMDTEEMLKALPVDAVVLIGGCDKTVPAQLMGAASAGKPAIQLVTGSMLTGSHRGRTVGACTDCRFFWGKYRAEEIDDAEIAEVNGRLVGSVGTCSVAGTASTMAAVSEALGIALPGSATPPAVTADRMRVAEETGRRAVGIAEEGLTPDQVLTPAAFDNAFRILLAMGGSTNALVHLAAIAGRCGYPLDLEAFDAMGRETPVLVDLKPSGDHYMEDLHKAGGVQRLMLELRDQLDLTALTITGRKLGDELDDAPAPFDQDVIRTRENPIHSGGGIAVLRGNLAPNGAIIKQSAATPALLEHRGRAVVFEDAADMAERIDRDDLDVTADDVIVLRNIGPVGFPGMPEAGYIPIPRKLARAGVKDIVRISDGRMSGTAAGTIVLHASPEAAVGGPLALVRTGDTISLSAEARSLVLEVDDAELERRRGDVRTLPRPERGYAKLYVDEVTQAEEGCDFRFLQAVETTTSVPLRRDAP</sequence>
<dbReference type="PANTHER" id="PTHR43183">
    <property type="entry name" value="HYPOTHETICAL DIHYDROXYACID DEHYDRATASE (EUROFUNG)-RELATED"/>
    <property type="match status" value="1"/>
</dbReference>
<dbReference type="EC" id="4.2.1.-" evidence="10"/>
<dbReference type="InterPro" id="IPR052352">
    <property type="entry name" value="Sugar_Degrad_Dehydratases"/>
</dbReference>
<evidence type="ECO:0000256" key="3">
    <source>
        <dbReference type="ARBA" id="ARBA00022723"/>
    </source>
</evidence>
<dbReference type="InterPro" id="IPR000581">
    <property type="entry name" value="ILV_EDD_N"/>
</dbReference>
<gene>
    <name evidence="10" type="ORF">RDV89_14320</name>
</gene>
<evidence type="ECO:0000256" key="5">
    <source>
        <dbReference type="ARBA" id="ARBA00023014"/>
    </source>
</evidence>
<comment type="similarity">
    <text evidence="1">Belongs to the IlvD/Edd family.</text>
</comment>
<keyword evidence="2" id="KW-0001">2Fe-2S</keyword>
<evidence type="ECO:0000313" key="11">
    <source>
        <dbReference type="Proteomes" id="UP001268542"/>
    </source>
</evidence>
<dbReference type="InterPro" id="IPR042096">
    <property type="entry name" value="Dihydro-acid_dehy_C"/>
</dbReference>
<dbReference type="RefSeq" id="WP_315733816.1">
    <property type="nucleotide sequence ID" value="NZ_JAVYII010000006.1"/>
</dbReference>
<dbReference type="Gene3D" id="3.50.30.80">
    <property type="entry name" value="IlvD/EDD C-terminal domain-like"/>
    <property type="match status" value="1"/>
</dbReference>
<evidence type="ECO:0000256" key="2">
    <source>
        <dbReference type="ARBA" id="ARBA00022714"/>
    </source>
</evidence>
<evidence type="ECO:0000259" key="8">
    <source>
        <dbReference type="Pfam" id="PF00920"/>
    </source>
</evidence>
<keyword evidence="6 10" id="KW-0456">Lyase</keyword>
<dbReference type="InterPro" id="IPR037237">
    <property type="entry name" value="IlvD/EDD_N"/>
</dbReference>
<evidence type="ECO:0000259" key="9">
    <source>
        <dbReference type="Pfam" id="PF24877"/>
    </source>
</evidence>
<reference evidence="10 11" key="1">
    <citation type="submission" date="2023-08" db="EMBL/GenBank/DDBJ databases">
        <title>Nocardioides seae sp. nov., a bacterium isolated from a soil.</title>
        <authorList>
            <person name="Wang X."/>
        </authorList>
    </citation>
    <scope>NUCLEOTIDE SEQUENCE [LARGE SCALE GENOMIC DNA]</scope>
    <source>
        <strain evidence="10 11">YZH12</strain>
    </source>
</reference>
<dbReference type="SUPFAM" id="SSF143975">
    <property type="entry name" value="IlvD/EDD N-terminal domain-like"/>
    <property type="match status" value="1"/>
</dbReference>
<feature type="domain" description="Dihydroxy-acid/6-phosphogluconate dehydratase C-terminal" evidence="9">
    <location>
        <begin position="377"/>
        <end position="570"/>
    </location>
</feature>
<dbReference type="NCBIfam" id="NF004784">
    <property type="entry name" value="PRK06131.1"/>
    <property type="match status" value="1"/>
</dbReference>
<organism evidence="10 11">
    <name type="scientific">Nocardioides imazamoxiresistens</name>
    <dbReference type="NCBI Taxonomy" id="3231893"/>
    <lineage>
        <taxon>Bacteria</taxon>
        <taxon>Bacillati</taxon>
        <taxon>Actinomycetota</taxon>
        <taxon>Actinomycetes</taxon>
        <taxon>Propionibacteriales</taxon>
        <taxon>Nocardioidaceae</taxon>
        <taxon>Nocardioides</taxon>
    </lineage>
</organism>
<evidence type="ECO:0000256" key="7">
    <source>
        <dbReference type="ARBA" id="ARBA00023304"/>
    </source>
</evidence>
<feature type="domain" description="Dihydroxy-acid/6-phosphogluconate dehydratase N-terminal" evidence="8">
    <location>
        <begin position="55"/>
        <end position="365"/>
    </location>
</feature>
<keyword evidence="11" id="KW-1185">Reference proteome</keyword>
<accession>A0ABU3PZS0</accession>
<dbReference type="SUPFAM" id="SSF52016">
    <property type="entry name" value="LeuD/IlvD-like"/>
    <property type="match status" value="1"/>
</dbReference>
<dbReference type="InterPro" id="IPR056740">
    <property type="entry name" value="ILV_EDD_C"/>
</dbReference>
<evidence type="ECO:0000256" key="6">
    <source>
        <dbReference type="ARBA" id="ARBA00023239"/>
    </source>
</evidence>
<protein>
    <submittedName>
        <fullName evidence="10">IlvD/Edd family dehydratase</fullName>
        <ecNumber evidence="10">4.2.1.-</ecNumber>
    </submittedName>
</protein>